<comment type="caution">
    <text evidence="2">The sequence shown here is derived from an EMBL/GenBank/DDBJ whole genome shotgun (WGS) entry which is preliminary data.</text>
</comment>
<evidence type="ECO:0000313" key="3">
    <source>
        <dbReference type="Proteomes" id="UP000248795"/>
    </source>
</evidence>
<dbReference type="AlphaFoldDB" id="A0A2W2AL60"/>
<organism evidence="2 3">
    <name type="scientific">Aestuariivirga litoralis</name>
    <dbReference type="NCBI Taxonomy" id="2650924"/>
    <lineage>
        <taxon>Bacteria</taxon>
        <taxon>Pseudomonadati</taxon>
        <taxon>Pseudomonadota</taxon>
        <taxon>Alphaproteobacteria</taxon>
        <taxon>Hyphomicrobiales</taxon>
        <taxon>Aestuariivirgaceae</taxon>
        <taxon>Aestuariivirga</taxon>
    </lineage>
</organism>
<evidence type="ECO:0000256" key="1">
    <source>
        <dbReference type="SAM" id="SignalP"/>
    </source>
</evidence>
<dbReference type="Proteomes" id="UP000248795">
    <property type="component" value="Unassembled WGS sequence"/>
</dbReference>
<name>A0A2W2AL60_9HYPH</name>
<proteinExistence type="predicted"/>
<feature type="signal peptide" evidence="1">
    <location>
        <begin position="1"/>
        <end position="25"/>
    </location>
</feature>
<dbReference type="EMBL" id="QKVK01000006">
    <property type="protein sequence ID" value="PZF76285.1"/>
    <property type="molecule type" value="Genomic_DNA"/>
</dbReference>
<sequence length="97" mass="10873">MELTMRYSLLAATAALALSALPAMADQNFIPMGQDYGLGNDAAPPLDSEQSKFNAQVDIYQSEVYNRNLEKKQFDSNIFNLTQQQTPDVFDSDQLDY</sequence>
<protein>
    <submittedName>
        <fullName evidence="2">Uncharacterized protein</fullName>
    </submittedName>
</protein>
<gene>
    <name evidence="2" type="ORF">DK847_13920</name>
</gene>
<evidence type="ECO:0000313" key="2">
    <source>
        <dbReference type="EMBL" id="PZF76285.1"/>
    </source>
</evidence>
<keyword evidence="1" id="KW-0732">Signal</keyword>
<feature type="chain" id="PRO_5016071889" evidence="1">
    <location>
        <begin position="26"/>
        <end position="97"/>
    </location>
</feature>
<reference evidence="3" key="1">
    <citation type="submission" date="2018-06" db="EMBL/GenBank/DDBJ databases">
        <title>Aestuariibacter litoralis strain KCTC 52945T.</title>
        <authorList>
            <person name="Li X."/>
            <person name="Salam N."/>
            <person name="Li J.-L."/>
            <person name="Chen Y.-M."/>
            <person name="Yang Z.-W."/>
            <person name="Zhang L.-Y."/>
            <person name="Han M.-X."/>
            <person name="Xiao M."/>
            <person name="Li W.-J."/>
        </authorList>
    </citation>
    <scope>NUCLEOTIDE SEQUENCE [LARGE SCALE GENOMIC DNA]</scope>
    <source>
        <strain evidence="3">KCTC 52945</strain>
    </source>
</reference>
<keyword evidence="3" id="KW-1185">Reference proteome</keyword>
<accession>A0A2W2AL60</accession>